<dbReference type="AlphaFoldDB" id="A0A317SIK8"/>
<evidence type="ECO:0000313" key="2">
    <source>
        <dbReference type="Proteomes" id="UP000246991"/>
    </source>
</evidence>
<keyword evidence="2" id="KW-1185">Reference proteome</keyword>
<organism evidence="1 2">
    <name type="scientific">Tuber magnatum</name>
    <name type="common">white Piedmont truffle</name>
    <dbReference type="NCBI Taxonomy" id="42249"/>
    <lineage>
        <taxon>Eukaryota</taxon>
        <taxon>Fungi</taxon>
        <taxon>Dikarya</taxon>
        <taxon>Ascomycota</taxon>
        <taxon>Pezizomycotina</taxon>
        <taxon>Pezizomycetes</taxon>
        <taxon>Pezizales</taxon>
        <taxon>Tuberaceae</taxon>
        <taxon>Tuber</taxon>
    </lineage>
</organism>
<sequence length="121" mass="13875">MDNNIVRMLTTVHPWNEVTCSIRQKPQKTSTNAVLVQKAFGDHNRAAFFIPIAIDDYSYYMGGVDIADQCRAGFTTYQCALCNWLVFFYFFLDISSSNTHILINLTRTKQLNQLLNSGQLR</sequence>
<reference evidence="1 2" key="1">
    <citation type="submission" date="2018-03" db="EMBL/GenBank/DDBJ databases">
        <title>Genomes of Pezizomycetes fungi and the evolution of truffles.</title>
        <authorList>
            <person name="Murat C."/>
            <person name="Payen T."/>
            <person name="Noel B."/>
            <person name="Kuo A."/>
            <person name="Martin F.M."/>
        </authorList>
    </citation>
    <scope>NUCLEOTIDE SEQUENCE [LARGE SCALE GENOMIC DNA]</scope>
    <source>
        <strain evidence="1">091103-1</strain>
    </source>
</reference>
<dbReference type="EMBL" id="PYWC01000081">
    <property type="protein sequence ID" value="PWW73360.1"/>
    <property type="molecule type" value="Genomic_DNA"/>
</dbReference>
<comment type="caution">
    <text evidence="1">The sequence shown here is derived from an EMBL/GenBank/DDBJ whole genome shotgun (WGS) entry which is preliminary data.</text>
</comment>
<dbReference type="Proteomes" id="UP000246991">
    <property type="component" value="Unassembled WGS sequence"/>
</dbReference>
<dbReference type="OrthoDB" id="2431486at2759"/>
<evidence type="ECO:0000313" key="1">
    <source>
        <dbReference type="EMBL" id="PWW73360.1"/>
    </source>
</evidence>
<accession>A0A317SIK8</accession>
<proteinExistence type="predicted"/>
<name>A0A317SIK8_9PEZI</name>
<gene>
    <name evidence="1" type="ORF">C7212DRAFT_235784</name>
</gene>
<protein>
    <recommendedName>
        <fullName evidence="3">PiggyBac transposable element-derived protein domain-containing protein</fullName>
    </recommendedName>
</protein>
<evidence type="ECO:0008006" key="3">
    <source>
        <dbReference type="Google" id="ProtNLM"/>
    </source>
</evidence>
<dbReference type="STRING" id="42249.A0A317SIK8"/>